<evidence type="ECO:0000313" key="4">
    <source>
        <dbReference type="Proteomes" id="UP000518288"/>
    </source>
</evidence>
<protein>
    <recommendedName>
        <fullName evidence="2">Lcl C-terminal domain-containing protein</fullName>
    </recommendedName>
</protein>
<keyword evidence="1" id="KW-0732">Signal</keyword>
<evidence type="ECO:0000313" key="3">
    <source>
        <dbReference type="EMBL" id="NYG32425.1"/>
    </source>
</evidence>
<dbReference type="Pfam" id="PF07603">
    <property type="entry name" value="Lcl_C"/>
    <property type="match status" value="1"/>
</dbReference>
<dbReference type="EMBL" id="JACCFH010000001">
    <property type="protein sequence ID" value="NYG32425.1"/>
    <property type="molecule type" value="Genomic_DNA"/>
</dbReference>
<proteinExistence type="predicted"/>
<dbReference type="InterPro" id="IPR011460">
    <property type="entry name" value="Lcl_C"/>
</dbReference>
<evidence type="ECO:0000256" key="1">
    <source>
        <dbReference type="SAM" id="SignalP"/>
    </source>
</evidence>
<dbReference type="AlphaFoldDB" id="A0A7Y9QVW2"/>
<dbReference type="RefSeq" id="WP_179633317.1">
    <property type="nucleotide sequence ID" value="NZ_CAXYYM010000002.1"/>
</dbReference>
<reference evidence="3 4" key="1">
    <citation type="submission" date="2020-07" db="EMBL/GenBank/DDBJ databases">
        <title>Genomic Encyclopedia of Archaeal and Bacterial Type Strains, Phase II (KMG-II): from individual species to whole genera.</title>
        <authorList>
            <person name="Goeker M."/>
        </authorList>
    </citation>
    <scope>NUCLEOTIDE SEQUENCE [LARGE SCALE GENOMIC DNA]</scope>
    <source>
        <strain evidence="3 4">DSM 21226</strain>
    </source>
</reference>
<keyword evidence="4" id="KW-1185">Reference proteome</keyword>
<name>A0A7Y9QVW2_9BURK</name>
<feature type="signal peptide" evidence="1">
    <location>
        <begin position="1"/>
        <end position="25"/>
    </location>
</feature>
<feature type="domain" description="Lcl C-terminal" evidence="2">
    <location>
        <begin position="45"/>
        <end position="177"/>
    </location>
</feature>
<accession>A0A7Y9QVW2</accession>
<dbReference type="Proteomes" id="UP000518288">
    <property type="component" value="Unassembled WGS sequence"/>
</dbReference>
<organism evidence="3 4">
    <name type="scientific">Sphaerotilus montanus</name>
    <dbReference type="NCBI Taxonomy" id="522889"/>
    <lineage>
        <taxon>Bacteria</taxon>
        <taxon>Pseudomonadati</taxon>
        <taxon>Pseudomonadota</taxon>
        <taxon>Betaproteobacteria</taxon>
        <taxon>Burkholderiales</taxon>
        <taxon>Sphaerotilaceae</taxon>
        <taxon>Sphaerotilus</taxon>
    </lineage>
</organism>
<comment type="caution">
    <text evidence="3">The sequence shown here is derived from an EMBL/GenBank/DDBJ whole genome shotgun (WGS) entry which is preliminary data.</text>
</comment>
<evidence type="ECO:0000259" key="2">
    <source>
        <dbReference type="Pfam" id="PF07603"/>
    </source>
</evidence>
<sequence>MSILPLHCRLLRVLAPVLFAATVQAAPPIPADAPALVPADNGAQVLDPYTGLAWARCVEGMRWNGRTCTGQPARVGHAQALALAAARKDADGFAWRLPRVTELERLVHRSGPPPGLDPVLFPAAPAESHWAMTASIDTNLSPVNQYNYANIQRGRTDENTTQLSFLHGWAVNPATGEARGDVLKRTELPVRLVWSLQN</sequence>
<gene>
    <name evidence="3" type="ORF">BDD16_001411</name>
</gene>
<feature type="chain" id="PRO_5031274943" description="Lcl C-terminal domain-containing protein" evidence="1">
    <location>
        <begin position="26"/>
        <end position="198"/>
    </location>
</feature>